<sequence length="456" mass="47428">MPLAAEPAVTPPSSAPTDNAGRLVPTSLLLSRGVDRLEVMLKLTTAILALGAGVYTYLGVRELLNGSPTTVFFAALIYSVAVSVGIYAFWVFLMQFMPHVVDRTGRALMFGCMIFGSLMIVAMSSWLNASALAGAAAIRQHLSITVQDYTRDLDAANSNAIAAQGLLPDIQIAASRFAKLADAERAGSLTGTSGSGTVVQLLTQMSAQLDSLGKEVEASGKRVAALFEEGGKHLAKMRELVSDRGPISERSDGFATESLALMGVIANLQQTSVAPAVKRAATSLSSTFIAPSAGGRSVDVAERQTAVVGKVESAIAAQAASLAGAADKILDMPRIEPGRFQAMSPAEAVLRYAGDFIPSWAGAISIDLMPAVLVLILCVVHAAIRREGLPVASASAMTAAEMMAALKMAREVEQASRAVQTPVEPDRRVPADSPAEPAVAAADENVTALSSARHGK</sequence>
<accession>A0ABV6EW06</accession>
<evidence type="ECO:0000313" key="4">
    <source>
        <dbReference type="Proteomes" id="UP001589775"/>
    </source>
</evidence>
<feature type="region of interest" description="Disordered" evidence="1">
    <location>
        <begin position="416"/>
        <end position="456"/>
    </location>
</feature>
<feature type="transmembrane region" description="Helical" evidence="2">
    <location>
        <begin position="39"/>
        <end position="58"/>
    </location>
</feature>
<evidence type="ECO:0000256" key="1">
    <source>
        <dbReference type="SAM" id="MobiDB-lite"/>
    </source>
</evidence>
<keyword evidence="4" id="KW-1185">Reference proteome</keyword>
<feature type="compositionally biased region" description="Low complexity" evidence="1">
    <location>
        <begin position="431"/>
        <end position="444"/>
    </location>
</feature>
<proteinExistence type="predicted"/>
<dbReference type="EMBL" id="JBHLWM010000008">
    <property type="protein sequence ID" value="MFC0242413.1"/>
    <property type="molecule type" value="Genomic_DNA"/>
</dbReference>
<feature type="region of interest" description="Disordered" evidence="1">
    <location>
        <begin position="1"/>
        <end position="20"/>
    </location>
</feature>
<feature type="transmembrane region" description="Helical" evidence="2">
    <location>
        <begin position="70"/>
        <end position="93"/>
    </location>
</feature>
<evidence type="ECO:0000256" key="2">
    <source>
        <dbReference type="SAM" id="Phobius"/>
    </source>
</evidence>
<protein>
    <submittedName>
        <fullName evidence="3">Uncharacterized protein</fullName>
    </submittedName>
</protein>
<evidence type="ECO:0000313" key="3">
    <source>
        <dbReference type="EMBL" id="MFC0242413.1"/>
    </source>
</evidence>
<gene>
    <name evidence="3" type="ORF">ACFFJ6_18120</name>
</gene>
<keyword evidence="2" id="KW-1133">Transmembrane helix</keyword>
<dbReference type="Proteomes" id="UP001589775">
    <property type="component" value="Unassembled WGS sequence"/>
</dbReference>
<reference evidence="3 4" key="1">
    <citation type="submission" date="2024-09" db="EMBL/GenBank/DDBJ databases">
        <authorList>
            <person name="Sun Q."/>
            <person name="Mori K."/>
        </authorList>
    </citation>
    <scope>NUCLEOTIDE SEQUENCE [LARGE SCALE GENOMIC DNA]</scope>
    <source>
        <strain evidence="3 4">KCTC 23279</strain>
    </source>
</reference>
<keyword evidence="2" id="KW-0472">Membrane</keyword>
<name>A0ABV6EW06_9BRAD</name>
<keyword evidence="2" id="KW-0812">Transmembrane</keyword>
<feature type="transmembrane region" description="Helical" evidence="2">
    <location>
        <begin position="105"/>
        <end position="127"/>
    </location>
</feature>
<comment type="caution">
    <text evidence="3">The sequence shown here is derived from an EMBL/GenBank/DDBJ whole genome shotgun (WGS) entry which is preliminary data.</text>
</comment>
<organism evidence="3 4">
    <name type="scientific">Rhodopseudomonas telluris</name>
    <dbReference type="NCBI Taxonomy" id="644215"/>
    <lineage>
        <taxon>Bacteria</taxon>
        <taxon>Pseudomonadati</taxon>
        <taxon>Pseudomonadota</taxon>
        <taxon>Alphaproteobacteria</taxon>
        <taxon>Hyphomicrobiales</taxon>
        <taxon>Nitrobacteraceae</taxon>
        <taxon>Rhodopseudomonas</taxon>
    </lineage>
</organism>
<dbReference type="RefSeq" id="WP_378390365.1">
    <property type="nucleotide sequence ID" value="NZ_JBHLWM010000008.1"/>
</dbReference>